<dbReference type="InterPro" id="IPR001387">
    <property type="entry name" value="Cro/C1-type_HTH"/>
</dbReference>
<dbReference type="KEGG" id="ehn:H9Q80_16040"/>
<evidence type="ECO:0000256" key="1">
    <source>
        <dbReference type="ARBA" id="ARBA00023015"/>
    </source>
</evidence>
<dbReference type="InterPro" id="IPR010982">
    <property type="entry name" value="Lambda_DNA-bd_dom_sf"/>
</dbReference>
<dbReference type="GO" id="GO:0003677">
    <property type="term" value="F:DNA binding"/>
    <property type="evidence" value="ECO:0007669"/>
    <property type="project" value="UniProtKB-KW"/>
</dbReference>
<organism evidence="5 6">
    <name type="scientific">[Eubacterium] hominis</name>
    <dbReference type="NCBI Taxonomy" id="2764325"/>
    <lineage>
        <taxon>Bacteria</taxon>
        <taxon>Bacillati</taxon>
        <taxon>Bacillota</taxon>
        <taxon>Erysipelotrichia</taxon>
        <taxon>Erysipelotrichales</taxon>
        <taxon>Erysipelotrichaceae</taxon>
        <taxon>Amedibacillus</taxon>
    </lineage>
</organism>
<dbReference type="PANTHER" id="PTHR40661">
    <property type="match status" value="1"/>
</dbReference>
<evidence type="ECO:0000256" key="3">
    <source>
        <dbReference type="ARBA" id="ARBA00023163"/>
    </source>
</evidence>
<gene>
    <name evidence="5" type="ORF">H9Q80_16040</name>
</gene>
<dbReference type="Proteomes" id="UP000515856">
    <property type="component" value="Chromosome"/>
</dbReference>
<sequence length="145" mass="16354">MENEFADRLRLALSMKNMSQQDLVNKTKIGKSTISQYLSGKYKAKQDNISKIADALDVSETWLMGISDEMTRNKLMSTKSPFGPDNEIEEYLCSKGREDLWQTFKSVSNNDSLQILMDSAADLTPEDLEPVLILVQGIRKSKGLE</sequence>
<evidence type="ECO:0000313" key="5">
    <source>
        <dbReference type="EMBL" id="QNM11738.1"/>
    </source>
</evidence>
<reference evidence="5 6" key="1">
    <citation type="submission" date="2020-08" db="EMBL/GenBank/DDBJ databases">
        <authorList>
            <person name="Liu C."/>
            <person name="Sun Q."/>
        </authorList>
    </citation>
    <scope>NUCLEOTIDE SEQUENCE [LARGE SCALE GENOMIC DNA]</scope>
    <source>
        <strain evidence="5 6">NSJ-61</strain>
    </source>
</reference>
<dbReference type="PANTHER" id="PTHR40661:SF1">
    <property type="entry name" value="HTH CRO_C1-TYPE DOMAIN-CONTAINING PROTEIN"/>
    <property type="match status" value="1"/>
</dbReference>
<feature type="domain" description="HTH cro/C1-type" evidence="4">
    <location>
        <begin position="9"/>
        <end position="63"/>
    </location>
</feature>
<accession>A0A7G9GLQ6</accession>
<evidence type="ECO:0000259" key="4">
    <source>
        <dbReference type="PROSITE" id="PS50943"/>
    </source>
</evidence>
<dbReference type="Pfam" id="PF12844">
    <property type="entry name" value="HTH_19"/>
    <property type="match status" value="1"/>
</dbReference>
<name>A0A7G9GLQ6_9FIRM</name>
<dbReference type="CDD" id="cd00093">
    <property type="entry name" value="HTH_XRE"/>
    <property type="match status" value="1"/>
</dbReference>
<dbReference type="Gene3D" id="1.10.260.40">
    <property type="entry name" value="lambda repressor-like DNA-binding domains"/>
    <property type="match status" value="1"/>
</dbReference>
<proteinExistence type="predicted"/>
<dbReference type="EMBL" id="CP060636">
    <property type="protein sequence ID" value="QNM11738.1"/>
    <property type="molecule type" value="Genomic_DNA"/>
</dbReference>
<dbReference type="RefSeq" id="WP_117452144.1">
    <property type="nucleotide sequence ID" value="NZ_CP060636.1"/>
</dbReference>
<dbReference type="SMART" id="SM00530">
    <property type="entry name" value="HTH_XRE"/>
    <property type="match status" value="1"/>
</dbReference>
<keyword evidence="1" id="KW-0805">Transcription regulation</keyword>
<evidence type="ECO:0000256" key="2">
    <source>
        <dbReference type="ARBA" id="ARBA00023125"/>
    </source>
</evidence>
<dbReference type="PROSITE" id="PS50943">
    <property type="entry name" value="HTH_CROC1"/>
    <property type="match status" value="1"/>
</dbReference>
<protein>
    <submittedName>
        <fullName evidence="5">Helix-turn-helix transcriptional regulator</fullName>
    </submittedName>
</protein>
<dbReference type="SUPFAM" id="SSF47413">
    <property type="entry name" value="lambda repressor-like DNA-binding domains"/>
    <property type="match status" value="1"/>
</dbReference>
<keyword evidence="6" id="KW-1185">Reference proteome</keyword>
<keyword evidence="3" id="KW-0804">Transcription</keyword>
<keyword evidence="2" id="KW-0238">DNA-binding</keyword>
<dbReference type="AlphaFoldDB" id="A0A7G9GLQ6"/>
<evidence type="ECO:0000313" key="6">
    <source>
        <dbReference type="Proteomes" id="UP000515856"/>
    </source>
</evidence>